<proteinExistence type="predicted"/>
<protein>
    <submittedName>
        <fullName evidence="1">Uncharacterized protein</fullName>
    </submittedName>
</protein>
<gene>
    <name evidence="1" type="ORF">E0946_06460</name>
</gene>
<organism evidence="1 2">
    <name type="scientific">Candidatus Syntrophosphaera thermopropionivorans</name>
    <dbReference type="NCBI Taxonomy" id="2593015"/>
    <lineage>
        <taxon>Bacteria</taxon>
        <taxon>Pseudomonadati</taxon>
        <taxon>Candidatus Cloacimonadota</taxon>
        <taxon>Candidatus Cloacimonadia</taxon>
        <taxon>Candidatus Cloacimonadales</taxon>
        <taxon>Candidatus Cloacimonadaceae</taxon>
        <taxon>Candidatus Syntrophosphaera</taxon>
    </lineage>
</organism>
<keyword evidence="2" id="KW-1185">Reference proteome</keyword>
<dbReference type="EMBL" id="SMOG01000026">
    <property type="protein sequence ID" value="TDF72559.1"/>
    <property type="molecule type" value="Genomic_DNA"/>
</dbReference>
<comment type="caution">
    <text evidence="1">The sequence shown here is derived from an EMBL/GenBank/DDBJ whole genome shotgun (WGS) entry which is preliminary data.</text>
</comment>
<dbReference type="Proteomes" id="UP000294588">
    <property type="component" value="Unassembled WGS sequence"/>
</dbReference>
<evidence type="ECO:0000313" key="2">
    <source>
        <dbReference type="Proteomes" id="UP000294588"/>
    </source>
</evidence>
<reference evidence="1" key="1">
    <citation type="submission" date="2019-03" db="EMBL/GenBank/DDBJ databases">
        <title>Candidatus Syntrophosphaera thermopropionivorans: a novel player in syntrophic propionate oxidation during anaerobic digestion.</title>
        <authorList>
            <person name="Dyksma S."/>
        </authorList>
    </citation>
    <scope>NUCLEOTIDE SEQUENCE</scope>
    <source>
        <strain evidence="1">W5</strain>
    </source>
</reference>
<sequence>MKSLKYSIKLTAPTIISGIAGDSVTNSCLSYIPGTTILGMLATRYLKKYKTDTEFERLFLRGALLFRNLYIQKEGNRYSPCPKNILQNKKDKNIFHILSQENDEDIDLLDYNEVNGYSYIIGESIDLHNPEFCINFHHQRNYEKGIPEENVVFNYEALEPNQIFNGEIIGEEEDLQLISALLEEKEVRIGKSKTAQYGNAEIISYKIEDFPLSETTSNSTYLYCVSDLIIFNQFGFSSSSVEDLEKLLGAKISEAYTESSRTESVVMAWKAKKPSYNTLKAGSIFLLESLPKNYQDILIYGLGERTWEGFGEVQFITLPLKLSNYVKKSTPITKPQYEIPPFIRKNILQKIYENQIYNGLKDRAIKKATNVDCSRLSKSLVAKLEIFASQSDFYAMMQMLNNTALNKLKKVYIGYDTLYDFLQESNLDKEIKDILRDIENQGREKKLSELIQEFYLENTEFEKARKEYLVNFFWFLRKKLAGETKKEENK</sequence>
<evidence type="ECO:0000313" key="1">
    <source>
        <dbReference type="EMBL" id="TDF72559.1"/>
    </source>
</evidence>
<accession>A0AC61QHZ0</accession>
<name>A0AC61QHZ0_9BACT</name>